<proteinExistence type="predicted"/>
<dbReference type="EMBL" id="FNSA01000003">
    <property type="protein sequence ID" value="SED49359.1"/>
    <property type="molecule type" value="Genomic_DNA"/>
</dbReference>
<evidence type="ECO:0000313" key="3">
    <source>
        <dbReference type="Proteomes" id="UP000182241"/>
    </source>
</evidence>
<sequence length="410" mass="41108">MGARSAAEPIARVIRVPPTANASRPATGTITGRTIASPPPTASAVHALSRSGAHTTRRAHGLASATLPTSATPAHAPAPKSISTNGIHPADSTSSTGTARKVSAPKVPAFTSAVRPSSDAVRPARSATSSARREGRSPPPGSIGPAARIARKGGTHSAATDQNRARHPAAAPTRAPAGTPATMATVVPASSSDSARARRSGPTAAAATVNATARKPALANAATTRVPSSTGRDAVSAPTTCAAANTARKPSRAARGGHRRANVAVAGAPRTIPAAKAETRLPAADGATDRSVASAGSTPASMNSEVPIAKTARARNRTSRGTEDSWDEGNEDIVSGRRGRLGPADQRTTARLCTGPTAGPATPTSCDSGVLTSATLAPGRRRAPPDNAAPRTRRSPRDVPGASQRMCAYS</sequence>
<name>A0A1H5B3U3_TSUTY</name>
<feature type="compositionally biased region" description="Polar residues" evidence="1">
    <location>
        <begin position="365"/>
        <end position="375"/>
    </location>
</feature>
<feature type="compositionally biased region" description="Low complexity" evidence="1">
    <location>
        <begin position="354"/>
        <end position="364"/>
    </location>
</feature>
<dbReference type="Proteomes" id="UP000182241">
    <property type="component" value="Unassembled WGS sequence"/>
</dbReference>
<gene>
    <name evidence="2" type="ORF">SAMN04489793_5080</name>
</gene>
<evidence type="ECO:0000313" key="2">
    <source>
        <dbReference type="EMBL" id="SED49359.1"/>
    </source>
</evidence>
<feature type="compositionally biased region" description="Low complexity" evidence="1">
    <location>
        <begin position="120"/>
        <end position="130"/>
    </location>
</feature>
<keyword evidence="3" id="KW-1185">Reference proteome</keyword>
<dbReference type="AlphaFoldDB" id="A0A1H5B3U3"/>
<feature type="compositionally biased region" description="Polar residues" evidence="1">
    <location>
        <begin position="294"/>
        <end position="304"/>
    </location>
</feature>
<feature type="region of interest" description="Disordered" evidence="1">
    <location>
        <begin position="1"/>
        <end position="410"/>
    </location>
</feature>
<feature type="compositionally biased region" description="Polar residues" evidence="1">
    <location>
        <begin position="221"/>
        <end position="243"/>
    </location>
</feature>
<reference evidence="3" key="1">
    <citation type="submission" date="2016-10" db="EMBL/GenBank/DDBJ databases">
        <authorList>
            <person name="Varghese N."/>
            <person name="Submissions S."/>
        </authorList>
    </citation>
    <scope>NUCLEOTIDE SEQUENCE [LARGE SCALE GENOMIC DNA]</scope>
    <source>
        <strain evidence="3">DSM 44234</strain>
    </source>
</reference>
<feature type="compositionally biased region" description="Low complexity" evidence="1">
    <location>
        <begin position="62"/>
        <end position="79"/>
    </location>
</feature>
<feature type="compositionally biased region" description="Low complexity" evidence="1">
    <location>
        <begin position="168"/>
        <end position="194"/>
    </location>
</feature>
<dbReference type="STRING" id="57704.SAMN04489793_5080"/>
<feature type="compositionally biased region" description="Basic residues" evidence="1">
    <location>
        <begin position="249"/>
        <end position="261"/>
    </location>
</feature>
<feature type="compositionally biased region" description="Low complexity" evidence="1">
    <location>
        <begin position="203"/>
        <end position="213"/>
    </location>
</feature>
<accession>A0A1H5B3U3</accession>
<organism evidence="2 3">
    <name type="scientific">Tsukamurella tyrosinosolvens</name>
    <dbReference type="NCBI Taxonomy" id="57704"/>
    <lineage>
        <taxon>Bacteria</taxon>
        <taxon>Bacillati</taxon>
        <taxon>Actinomycetota</taxon>
        <taxon>Actinomycetes</taxon>
        <taxon>Mycobacteriales</taxon>
        <taxon>Tsukamurellaceae</taxon>
        <taxon>Tsukamurella</taxon>
    </lineage>
</organism>
<evidence type="ECO:0000256" key="1">
    <source>
        <dbReference type="SAM" id="MobiDB-lite"/>
    </source>
</evidence>
<feature type="compositionally biased region" description="Polar residues" evidence="1">
    <location>
        <begin position="81"/>
        <end position="98"/>
    </location>
</feature>
<protein>
    <submittedName>
        <fullName evidence="2">Uncharacterized protein</fullName>
    </submittedName>
</protein>
<feature type="compositionally biased region" description="Polar residues" evidence="1">
    <location>
        <begin position="20"/>
        <end position="34"/>
    </location>
</feature>